<feature type="compositionally biased region" description="Basic and acidic residues" evidence="6">
    <location>
        <begin position="45"/>
        <end position="54"/>
    </location>
</feature>
<feature type="compositionally biased region" description="Polar residues" evidence="6">
    <location>
        <begin position="89"/>
        <end position="100"/>
    </location>
</feature>
<organism evidence="8 9">
    <name type="scientific">Sporothrix curviconia</name>
    <dbReference type="NCBI Taxonomy" id="1260050"/>
    <lineage>
        <taxon>Eukaryota</taxon>
        <taxon>Fungi</taxon>
        <taxon>Dikarya</taxon>
        <taxon>Ascomycota</taxon>
        <taxon>Pezizomycotina</taxon>
        <taxon>Sordariomycetes</taxon>
        <taxon>Sordariomycetidae</taxon>
        <taxon>Ophiostomatales</taxon>
        <taxon>Ophiostomataceae</taxon>
        <taxon>Sporothrix</taxon>
    </lineage>
</organism>
<dbReference type="InterPro" id="IPR007219">
    <property type="entry name" value="XnlR_reg_dom"/>
</dbReference>
<dbReference type="PANTHER" id="PTHR47540">
    <property type="entry name" value="THIAMINE REPRESSIBLE GENES REGULATORY PROTEIN THI5"/>
    <property type="match status" value="1"/>
</dbReference>
<dbReference type="CDD" id="cd12148">
    <property type="entry name" value="fungal_TF_MHR"/>
    <property type="match status" value="1"/>
</dbReference>
<keyword evidence="2" id="KW-0805">Transcription regulation</keyword>
<evidence type="ECO:0000256" key="6">
    <source>
        <dbReference type="SAM" id="MobiDB-lite"/>
    </source>
</evidence>
<evidence type="ECO:0000256" key="2">
    <source>
        <dbReference type="ARBA" id="ARBA00023015"/>
    </source>
</evidence>
<feature type="compositionally biased region" description="Polar residues" evidence="6">
    <location>
        <begin position="627"/>
        <end position="639"/>
    </location>
</feature>
<evidence type="ECO:0000256" key="1">
    <source>
        <dbReference type="ARBA" id="ARBA00004123"/>
    </source>
</evidence>
<evidence type="ECO:0000256" key="3">
    <source>
        <dbReference type="ARBA" id="ARBA00023125"/>
    </source>
</evidence>
<feature type="domain" description="Xylanolytic transcriptional activator regulatory" evidence="7">
    <location>
        <begin position="303"/>
        <end position="380"/>
    </location>
</feature>
<evidence type="ECO:0000256" key="4">
    <source>
        <dbReference type="ARBA" id="ARBA00023163"/>
    </source>
</evidence>
<dbReference type="SMART" id="SM00906">
    <property type="entry name" value="Fungal_trans"/>
    <property type="match status" value="1"/>
</dbReference>
<evidence type="ECO:0000256" key="5">
    <source>
        <dbReference type="ARBA" id="ARBA00023242"/>
    </source>
</evidence>
<sequence>MALQNAAAGNSPNQFLLVTDMEASARKRQRVRVSRACGRCKHRSREPARADIRAQTRLARSARRAQPDAGSPLSTHSTLSASEPLPVTPSHNNGSHSQPTATVPAIIDETRPEDAAAQLREPVSRGSPDDPTTDMQGHYVGPASGLLFLLRIQKRLLASDPASPSSTTFTFGDAPLPQYDPVPSVMLSAEAASTLVARFFDYTMPVDRFFHRPTIEAWLHEFLRTMGDTDEARDRRAVLWMIFAMAQEHMEQSSPDDKRYVRPSKPARGYQLSKTYGTVTLARFQAQLCQCYWLLGRSRINHCWELFGSTARLALALGLHRRRFGRHTGHETTALHLECSRKTFWSAYYLDTYLTKTFGRPPIFHNDDINQEMPMGADDGELQASLYGAAMPAAMAQIMPQADDSCSVALAPVAFYKLARIQSRILRDLYSIGPLSYAQQCTLASQHAKTLAECRAALPSFLSVDSKDSAPLIPIFQRQRDTLSIAYWHSIILVQRPFLLLSFGNIRAAGFEAQIANGVKLCLEAALHAAHLGSFYFGFTASVVLYVYTIQEAASPPEVYQIYWDAATRCHDQLARVASPKHIGARYCLVLEMLQLEAKRKIDAVAMGFSFAATAIADWGMNGNSTLATPIPRQNDSGNGVSGGLDAAEGFPQEPVE</sequence>
<comment type="subcellular location">
    <subcellularLocation>
        <location evidence="1">Nucleus</location>
    </subcellularLocation>
</comment>
<feature type="compositionally biased region" description="Polar residues" evidence="6">
    <location>
        <begin position="72"/>
        <end position="81"/>
    </location>
</feature>
<accession>A0ABP0C585</accession>
<evidence type="ECO:0000313" key="8">
    <source>
        <dbReference type="EMBL" id="CAK7227063.1"/>
    </source>
</evidence>
<feature type="region of interest" description="Disordered" evidence="6">
    <location>
        <begin position="627"/>
        <end position="657"/>
    </location>
</feature>
<dbReference type="InterPro" id="IPR051711">
    <property type="entry name" value="Stress_Response_Reg"/>
</dbReference>
<dbReference type="Pfam" id="PF04082">
    <property type="entry name" value="Fungal_trans"/>
    <property type="match status" value="1"/>
</dbReference>
<keyword evidence="4" id="KW-0804">Transcription</keyword>
<dbReference type="PANTHER" id="PTHR47540:SF3">
    <property type="entry name" value="ZN(II)2CYS6 TRANSCRIPTION FACTOR (EUROFUNG)"/>
    <property type="match status" value="1"/>
</dbReference>
<proteinExistence type="predicted"/>
<evidence type="ECO:0000259" key="7">
    <source>
        <dbReference type="SMART" id="SM00906"/>
    </source>
</evidence>
<keyword evidence="5" id="KW-0539">Nucleus</keyword>
<feature type="region of interest" description="Disordered" evidence="6">
    <location>
        <begin position="115"/>
        <end position="136"/>
    </location>
</feature>
<dbReference type="Proteomes" id="UP001642405">
    <property type="component" value="Unassembled WGS sequence"/>
</dbReference>
<keyword evidence="3" id="KW-0238">DNA-binding</keyword>
<name>A0ABP0C585_9PEZI</name>
<keyword evidence="9" id="KW-1185">Reference proteome</keyword>
<reference evidence="8 9" key="1">
    <citation type="submission" date="2024-01" db="EMBL/GenBank/DDBJ databases">
        <authorList>
            <person name="Allen C."/>
            <person name="Tagirdzhanova G."/>
        </authorList>
    </citation>
    <scope>NUCLEOTIDE SEQUENCE [LARGE SCALE GENOMIC DNA]</scope>
</reference>
<comment type="caution">
    <text evidence="8">The sequence shown here is derived from an EMBL/GenBank/DDBJ whole genome shotgun (WGS) entry which is preliminary data.</text>
</comment>
<gene>
    <name evidence="8" type="ORF">SCUCBS95973_006413</name>
</gene>
<feature type="compositionally biased region" description="Basic residues" evidence="6">
    <location>
        <begin position="26"/>
        <end position="44"/>
    </location>
</feature>
<protein>
    <recommendedName>
        <fullName evidence="7">Xylanolytic transcriptional activator regulatory domain-containing protein</fullName>
    </recommendedName>
</protein>
<evidence type="ECO:0000313" key="9">
    <source>
        <dbReference type="Proteomes" id="UP001642405"/>
    </source>
</evidence>
<feature type="region of interest" description="Disordered" evidence="6">
    <location>
        <begin position="24"/>
        <end position="100"/>
    </location>
</feature>
<dbReference type="EMBL" id="CAWUHB010000038">
    <property type="protein sequence ID" value="CAK7227063.1"/>
    <property type="molecule type" value="Genomic_DNA"/>
</dbReference>